<feature type="transmembrane region" description="Helical" evidence="7">
    <location>
        <begin position="161"/>
        <end position="185"/>
    </location>
</feature>
<dbReference type="CDD" id="cd06261">
    <property type="entry name" value="TM_PBP2"/>
    <property type="match status" value="1"/>
</dbReference>
<dbReference type="InterPro" id="IPR050366">
    <property type="entry name" value="BP-dependent_transpt_permease"/>
</dbReference>
<dbReference type="GO" id="GO:0005886">
    <property type="term" value="C:plasma membrane"/>
    <property type="evidence" value="ECO:0007669"/>
    <property type="project" value="UniProtKB-SubCell"/>
</dbReference>
<gene>
    <name evidence="10" type="ORF">BJ993_004684</name>
</gene>
<keyword evidence="6 7" id="KW-0472">Membrane</keyword>
<evidence type="ECO:0000313" key="11">
    <source>
        <dbReference type="Proteomes" id="UP000562045"/>
    </source>
</evidence>
<evidence type="ECO:0000256" key="7">
    <source>
        <dbReference type="RuleBase" id="RU363032"/>
    </source>
</evidence>
<dbReference type="AlphaFoldDB" id="A0A7Y9ZLC8"/>
<feature type="transmembrane region" description="Helical" evidence="7">
    <location>
        <begin position="44"/>
        <end position="66"/>
    </location>
</feature>
<dbReference type="PANTHER" id="PTHR43386">
    <property type="entry name" value="OLIGOPEPTIDE TRANSPORT SYSTEM PERMEASE PROTEIN APPC"/>
    <property type="match status" value="1"/>
</dbReference>
<dbReference type="InterPro" id="IPR035906">
    <property type="entry name" value="MetI-like_sf"/>
</dbReference>
<dbReference type="Pfam" id="PF00528">
    <property type="entry name" value="BPD_transp_1"/>
    <property type="match status" value="1"/>
</dbReference>
<comment type="caution">
    <text evidence="10">The sequence shown here is derived from an EMBL/GenBank/DDBJ whole genome shotgun (WGS) entry which is preliminary data.</text>
</comment>
<dbReference type="InterPro" id="IPR025966">
    <property type="entry name" value="OppC_N"/>
</dbReference>
<organism evidence="10 11">
    <name type="scientific">Nocardioides aromaticivorans</name>
    <dbReference type="NCBI Taxonomy" id="200618"/>
    <lineage>
        <taxon>Bacteria</taxon>
        <taxon>Bacillati</taxon>
        <taxon>Actinomycetota</taxon>
        <taxon>Actinomycetes</taxon>
        <taxon>Propionibacteriales</taxon>
        <taxon>Nocardioidaceae</taxon>
        <taxon>Nocardioides</taxon>
    </lineage>
</organism>
<accession>A0A7Y9ZLC8</accession>
<evidence type="ECO:0000256" key="4">
    <source>
        <dbReference type="ARBA" id="ARBA00022692"/>
    </source>
</evidence>
<feature type="transmembrane region" description="Helical" evidence="7">
    <location>
        <begin position="249"/>
        <end position="269"/>
    </location>
</feature>
<feature type="transmembrane region" description="Helical" evidence="7">
    <location>
        <begin position="304"/>
        <end position="325"/>
    </location>
</feature>
<keyword evidence="5 7" id="KW-1133">Transmembrane helix</keyword>
<proteinExistence type="inferred from homology"/>
<evidence type="ECO:0000256" key="1">
    <source>
        <dbReference type="ARBA" id="ARBA00004651"/>
    </source>
</evidence>
<evidence type="ECO:0000259" key="9">
    <source>
        <dbReference type="PROSITE" id="PS50928"/>
    </source>
</evidence>
<comment type="similarity">
    <text evidence="7">Belongs to the binding-protein-dependent transport system permease family.</text>
</comment>
<keyword evidence="4 7" id="KW-0812">Transmembrane</keyword>
<feature type="transmembrane region" description="Helical" evidence="7">
    <location>
        <begin position="200"/>
        <end position="218"/>
    </location>
</feature>
<protein>
    <submittedName>
        <fullName evidence="10">Peptide/nickel transport system permease protein</fullName>
    </submittedName>
</protein>
<feature type="domain" description="ABC transmembrane type-1" evidence="9">
    <location>
        <begin position="122"/>
        <end position="325"/>
    </location>
</feature>
<evidence type="ECO:0000256" key="8">
    <source>
        <dbReference type="SAM" id="MobiDB-lite"/>
    </source>
</evidence>
<dbReference type="PANTHER" id="PTHR43386:SF1">
    <property type="entry name" value="D,D-DIPEPTIDE TRANSPORT SYSTEM PERMEASE PROTEIN DDPC-RELATED"/>
    <property type="match status" value="1"/>
</dbReference>
<evidence type="ECO:0000256" key="5">
    <source>
        <dbReference type="ARBA" id="ARBA00022989"/>
    </source>
</evidence>
<reference evidence="10 11" key="1">
    <citation type="submission" date="2020-07" db="EMBL/GenBank/DDBJ databases">
        <title>Sequencing the genomes of 1000 actinobacteria strains.</title>
        <authorList>
            <person name="Klenk H.-P."/>
        </authorList>
    </citation>
    <scope>NUCLEOTIDE SEQUENCE [LARGE SCALE GENOMIC DNA]</scope>
    <source>
        <strain evidence="10 11">DSM 15131</strain>
    </source>
</reference>
<dbReference type="EMBL" id="JACBZM010000001">
    <property type="protein sequence ID" value="NYI47604.1"/>
    <property type="molecule type" value="Genomic_DNA"/>
</dbReference>
<name>A0A7Y9ZLC8_9ACTN</name>
<dbReference type="Proteomes" id="UP000562045">
    <property type="component" value="Unassembled WGS sequence"/>
</dbReference>
<sequence length="338" mass="36488">MTLPATDLETHVAPPVEEGEPEGTKIVGRSPMQLAMRRFRKDKLSMAAFTVVAVYFLAAVAAPFLVKFGVLDPYTFHNTGAGNLLDEFTLPKGSFGGISGDHWLGVEPGSGRDVLARVWYGITFSLVMAVAATAIAVGLGTVFGIIAGVSGGLTDSLIGRLIDLILSFPQTLMLLALSVVFIDILEDDLHVPEGDMSNGLYVVLVLGFFGWPYVARLVRGQVLSIREREFVEAAKLMGASRWRLYFKEILPNLWAPLLVSATITMPTYVSAEAALNYLGVGIKPPTPTLGNVLSGSIDYSTSDFVFFFTPAFLIMIIVVSFNLLGDGLRDALDPKGHR</sequence>
<evidence type="ECO:0000313" key="10">
    <source>
        <dbReference type="EMBL" id="NYI47604.1"/>
    </source>
</evidence>
<feature type="transmembrane region" description="Helical" evidence="7">
    <location>
        <begin position="118"/>
        <end position="149"/>
    </location>
</feature>
<evidence type="ECO:0000256" key="6">
    <source>
        <dbReference type="ARBA" id="ARBA00023136"/>
    </source>
</evidence>
<evidence type="ECO:0000256" key="3">
    <source>
        <dbReference type="ARBA" id="ARBA00022475"/>
    </source>
</evidence>
<keyword evidence="2 7" id="KW-0813">Transport</keyword>
<dbReference type="PROSITE" id="PS50928">
    <property type="entry name" value="ABC_TM1"/>
    <property type="match status" value="1"/>
</dbReference>
<dbReference type="GO" id="GO:0055085">
    <property type="term" value="P:transmembrane transport"/>
    <property type="evidence" value="ECO:0007669"/>
    <property type="project" value="InterPro"/>
</dbReference>
<dbReference type="Pfam" id="PF12911">
    <property type="entry name" value="OppC_N"/>
    <property type="match status" value="1"/>
</dbReference>
<dbReference type="RefSeq" id="WP_179651620.1">
    <property type="nucleotide sequence ID" value="NZ_JACBZM010000001.1"/>
</dbReference>
<dbReference type="Gene3D" id="1.10.3720.10">
    <property type="entry name" value="MetI-like"/>
    <property type="match status" value="1"/>
</dbReference>
<dbReference type="SUPFAM" id="SSF161098">
    <property type="entry name" value="MetI-like"/>
    <property type="match status" value="1"/>
</dbReference>
<evidence type="ECO:0000256" key="2">
    <source>
        <dbReference type="ARBA" id="ARBA00022448"/>
    </source>
</evidence>
<feature type="region of interest" description="Disordered" evidence="8">
    <location>
        <begin position="1"/>
        <end position="24"/>
    </location>
</feature>
<dbReference type="InterPro" id="IPR000515">
    <property type="entry name" value="MetI-like"/>
</dbReference>
<comment type="subcellular location">
    <subcellularLocation>
        <location evidence="1 7">Cell membrane</location>
        <topology evidence="1 7">Multi-pass membrane protein</topology>
    </subcellularLocation>
</comment>
<keyword evidence="3" id="KW-1003">Cell membrane</keyword>